<gene>
    <name evidence="1" type="ORF">SAMN04488033_11537</name>
</gene>
<evidence type="ECO:0000313" key="2">
    <source>
        <dbReference type="Proteomes" id="UP000199116"/>
    </source>
</evidence>
<proteinExistence type="predicted"/>
<organism evidence="1 2">
    <name type="scientific">Salegentibacter agarivorans</name>
    <dbReference type="NCBI Taxonomy" id="345907"/>
    <lineage>
        <taxon>Bacteria</taxon>
        <taxon>Pseudomonadati</taxon>
        <taxon>Bacteroidota</taxon>
        <taxon>Flavobacteriia</taxon>
        <taxon>Flavobacteriales</taxon>
        <taxon>Flavobacteriaceae</taxon>
        <taxon>Salegentibacter</taxon>
    </lineage>
</organism>
<name>A0A1I2MPQ3_9FLAO</name>
<protein>
    <submittedName>
        <fullName evidence="1">Uncharacterized protein</fullName>
    </submittedName>
</protein>
<dbReference type="AlphaFoldDB" id="A0A1I2MPQ3"/>
<accession>A0A1I2MPQ3</accession>
<keyword evidence="2" id="KW-1185">Reference proteome</keyword>
<dbReference type="EMBL" id="FOOH01000015">
    <property type="protein sequence ID" value="SFF93423.1"/>
    <property type="molecule type" value="Genomic_DNA"/>
</dbReference>
<dbReference type="RefSeq" id="WP_075325703.1">
    <property type="nucleotide sequence ID" value="NZ_FOOH01000015.1"/>
</dbReference>
<evidence type="ECO:0000313" key="1">
    <source>
        <dbReference type="EMBL" id="SFF93423.1"/>
    </source>
</evidence>
<dbReference type="Proteomes" id="UP000199116">
    <property type="component" value="Unassembled WGS sequence"/>
</dbReference>
<reference evidence="2" key="1">
    <citation type="submission" date="2016-10" db="EMBL/GenBank/DDBJ databases">
        <authorList>
            <person name="Varghese N."/>
            <person name="Submissions S."/>
        </authorList>
    </citation>
    <scope>NUCLEOTIDE SEQUENCE [LARGE SCALE GENOMIC DNA]</scope>
    <source>
        <strain evidence="2">DSM 23515</strain>
    </source>
</reference>
<sequence length="66" mass="8241">MQVDFKRFELLDWLKDLEDENVLNEIKAIKDRNEEFDFDKEWENGLTGEEFKAEMRKRINEYPWKK</sequence>